<name>A0AAU6Q4X1_9DEIO</name>
<organism evidence="1">
    <name type="scientific">Deinococcus sp. VB142</name>
    <dbReference type="NCBI Taxonomy" id="3112952"/>
    <lineage>
        <taxon>Bacteria</taxon>
        <taxon>Thermotogati</taxon>
        <taxon>Deinococcota</taxon>
        <taxon>Deinococci</taxon>
        <taxon>Deinococcales</taxon>
        <taxon>Deinococcaceae</taxon>
        <taxon>Deinococcus</taxon>
    </lineage>
</organism>
<evidence type="ECO:0000313" key="1">
    <source>
        <dbReference type="EMBL" id="WYF45216.1"/>
    </source>
</evidence>
<gene>
    <name evidence="1" type="ORF">WDJ50_03580</name>
</gene>
<protein>
    <submittedName>
        <fullName evidence="1">Uncharacterized protein</fullName>
    </submittedName>
</protein>
<proteinExistence type="predicted"/>
<reference evidence="1" key="1">
    <citation type="submission" date="2024-03" db="EMBL/GenBank/DDBJ databases">
        <title>Deinococcus weizhi sp. nov., isolated from human skin.</title>
        <authorList>
            <person name="Wei Z."/>
            <person name="Tian F."/>
            <person name="Yang C."/>
            <person name="Xin L.T."/>
            <person name="Wen Z.J."/>
            <person name="Lan K.C."/>
            <person name="Yu L."/>
            <person name="Zhe W."/>
            <person name="Dan F.D."/>
            <person name="Jun W."/>
            <person name="Rui Z."/>
            <person name="Yong X.J."/>
            <person name="Ting Y."/>
            <person name="Wei X."/>
            <person name="Xu Z.G."/>
            <person name="Xin Z."/>
            <person name="Dong F.G."/>
            <person name="Ni X.M."/>
            <person name="Zheng M.G."/>
            <person name="Chun Y."/>
            <person name="Qian W.X."/>
        </authorList>
    </citation>
    <scope>NUCLEOTIDE SEQUENCE</scope>
    <source>
        <strain evidence="1">VB142</strain>
    </source>
</reference>
<dbReference type="RefSeq" id="WP_339096402.1">
    <property type="nucleotide sequence ID" value="NZ_CP149782.1"/>
</dbReference>
<dbReference type="AlphaFoldDB" id="A0AAU6Q4X1"/>
<dbReference type="EMBL" id="CP149782">
    <property type="protein sequence ID" value="WYF45216.1"/>
    <property type="molecule type" value="Genomic_DNA"/>
</dbReference>
<sequence length="336" mass="36596">MKLLPPGVRPFEVIIHPGGQMDIRGFDEEAQAWQVIQAIKQTPLADVREDSQLWRVRGLLIQEQAQLYEFGVSDDGGETFETRPFPEMPGVPVQGDAAEPNTFEALHYREGRIDLEPDASDDLLDAVEDAVREYHGGDDWAEKHVSAGGAAGEVPDARRVKLRLEDTGDGLRFVPLPDTARYLLGGEWHAYAPSAQALAPAGLEALDTDGEGGSPFDLLSSLFDMQSVQAEVYADGRVELSADEVGEAAQEIIKLTLRDLLGAGDEGEWREKVGELFELADGDERPQAIRASLLRQMIDADPNLAGQAMQPVAVSYDGETWLDLDGDDEDDTAADA</sequence>
<accession>A0AAU6Q4X1</accession>